<gene>
    <name evidence="4" type="ORF">C8A04DRAFT_9918</name>
</gene>
<evidence type="ECO:0000256" key="1">
    <source>
        <dbReference type="ARBA" id="ARBA00038048"/>
    </source>
</evidence>
<organism evidence="4 5">
    <name type="scientific">Dichotomopilus funicola</name>
    <dbReference type="NCBI Taxonomy" id="1934379"/>
    <lineage>
        <taxon>Eukaryota</taxon>
        <taxon>Fungi</taxon>
        <taxon>Dikarya</taxon>
        <taxon>Ascomycota</taxon>
        <taxon>Pezizomycotina</taxon>
        <taxon>Sordariomycetes</taxon>
        <taxon>Sordariomycetidae</taxon>
        <taxon>Sordariales</taxon>
        <taxon>Chaetomiaceae</taxon>
        <taxon>Dichotomopilus</taxon>
    </lineage>
</organism>
<dbReference type="GO" id="GO:0005886">
    <property type="term" value="C:plasma membrane"/>
    <property type="evidence" value="ECO:0007669"/>
    <property type="project" value="TreeGrafter"/>
</dbReference>
<dbReference type="RefSeq" id="XP_062639642.1">
    <property type="nucleotide sequence ID" value="XM_062785683.1"/>
</dbReference>
<dbReference type="Pfam" id="PF03435">
    <property type="entry name" value="Sacchrp_dh_NADP"/>
    <property type="match status" value="1"/>
</dbReference>
<evidence type="ECO:0000256" key="2">
    <source>
        <dbReference type="SAM" id="Phobius"/>
    </source>
</evidence>
<dbReference type="InterPro" id="IPR005097">
    <property type="entry name" value="Sacchrp_dh_NADP-bd"/>
</dbReference>
<keyword evidence="2" id="KW-0472">Membrane</keyword>
<dbReference type="SUPFAM" id="SSF51735">
    <property type="entry name" value="NAD(P)-binding Rossmann-fold domains"/>
    <property type="match status" value="1"/>
</dbReference>
<dbReference type="GO" id="GO:0005811">
    <property type="term" value="C:lipid droplet"/>
    <property type="evidence" value="ECO:0007669"/>
    <property type="project" value="TreeGrafter"/>
</dbReference>
<keyword evidence="5" id="KW-1185">Reference proteome</keyword>
<dbReference type="AlphaFoldDB" id="A0AAN6ZRA4"/>
<dbReference type="EMBL" id="MU853562">
    <property type="protein sequence ID" value="KAK4146271.1"/>
    <property type="molecule type" value="Genomic_DNA"/>
</dbReference>
<sequence>MARKQHGRQYDVVVFGATGYTGKYTAQYITTHLPTDLKWAVSGRTHSKLEELVAECKTLQPDRLQPAIEVCALTDADLASLAQKTYILITTVGPYGKLGEHAFKACAENGTHYLDVTGEVPFVARMLQKYSSAASRSGALLFPQAGIESAPADLVTWSLASFIRSEFHGAHTRDVTVSIHNLHSAPSGGTLTTALTIFDYFTLAELRAAYAPYALSPIPRPATAAPVPTKPWLTRLTGLITVPSLGLLTTSMAGGTDAAQVQRTWGLLETVPTRKQQAYGPNFSFREFMKPRNWLTGIGVHYGLLGAGLVMVTPWLRRFAAGWLRYQPGQGPEVEAAKADEIEYRGVGRRDGGAGERVMCRAEFRGSMYYLTGILVAEATSSLLEDDVDLPGGIYTPACLGQGYIDRLERAGFHFETRHLED</sequence>
<evidence type="ECO:0000259" key="3">
    <source>
        <dbReference type="Pfam" id="PF03435"/>
    </source>
</evidence>
<comment type="caution">
    <text evidence="4">The sequence shown here is derived from an EMBL/GenBank/DDBJ whole genome shotgun (WGS) entry which is preliminary data.</text>
</comment>
<feature type="transmembrane region" description="Helical" evidence="2">
    <location>
        <begin position="294"/>
        <end position="316"/>
    </location>
</feature>
<feature type="domain" description="Saccharopine dehydrogenase NADP binding" evidence="3">
    <location>
        <begin position="12"/>
        <end position="138"/>
    </location>
</feature>
<dbReference type="GeneID" id="87822296"/>
<dbReference type="GO" id="GO:0009247">
    <property type="term" value="P:glycolipid biosynthetic process"/>
    <property type="evidence" value="ECO:0007669"/>
    <property type="project" value="TreeGrafter"/>
</dbReference>
<keyword evidence="2" id="KW-0812">Transmembrane</keyword>
<protein>
    <submittedName>
        <fullName evidence="4">Saccharopine dehydrogenase-domain-containing protein</fullName>
    </submittedName>
</protein>
<dbReference type="PANTHER" id="PTHR12286:SF5">
    <property type="entry name" value="SACCHAROPINE DEHYDROGENASE-LIKE OXIDOREDUCTASE"/>
    <property type="match status" value="1"/>
</dbReference>
<dbReference type="PANTHER" id="PTHR12286">
    <property type="entry name" value="SACCHAROPINE DEHYDROGENASE-LIKE OXIDOREDUCTASE"/>
    <property type="match status" value="1"/>
</dbReference>
<reference evidence="4" key="2">
    <citation type="submission" date="2023-05" db="EMBL/GenBank/DDBJ databases">
        <authorList>
            <consortium name="Lawrence Berkeley National Laboratory"/>
            <person name="Steindorff A."/>
            <person name="Hensen N."/>
            <person name="Bonometti L."/>
            <person name="Westerberg I."/>
            <person name="Brannstrom I.O."/>
            <person name="Guillou S."/>
            <person name="Cros-Aarteil S."/>
            <person name="Calhoun S."/>
            <person name="Haridas S."/>
            <person name="Kuo A."/>
            <person name="Mondo S."/>
            <person name="Pangilinan J."/>
            <person name="Riley R."/>
            <person name="Labutti K."/>
            <person name="Andreopoulos B."/>
            <person name="Lipzen A."/>
            <person name="Chen C."/>
            <person name="Yanf M."/>
            <person name="Daum C."/>
            <person name="Ng V."/>
            <person name="Clum A."/>
            <person name="Ohm R."/>
            <person name="Martin F."/>
            <person name="Silar P."/>
            <person name="Natvig D."/>
            <person name="Lalanne C."/>
            <person name="Gautier V."/>
            <person name="Ament-Velasquez S.L."/>
            <person name="Kruys A."/>
            <person name="Hutchinson M.I."/>
            <person name="Powell A.J."/>
            <person name="Barry K."/>
            <person name="Miller A.N."/>
            <person name="Grigoriev I.V."/>
            <person name="Debuchy R."/>
            <person name="Gladieux P."/>
            <person name="Thoren M.H."/>
            <person name="Johannesson H."/>
        </authorList>
    </citation>
    <scope>NUCLEOTIDE SEQUENCE</scope>
    <source>
        <strain evidence="4">CBS 141.50</strain>
    </source>
</reference>
<dbReference type="InterPro" id="IPR051276">
    <property type="entry name" value="Saccharopine_DH-like_oxidrdct"/>
</dbReference>
<evidence type="ECO:0000313" key="5">
    <source>
        <dbReference type="Proteomes" id="UP001302676"/>
    </source>
</evidence>
<comment type="similarity">
    <text evidence="1">Belongs to the saccharopine dehydrogenase family.</text>
</comment>
<dbReference type="Proteomes" id="UP001302676">
    <property type="component" value="Unassembled WGS sequence"/>
</dbReference>
<evidence type="ECO:0000313" key="4">
    <source>
        <dbReference type="EMBL" id="KAK4146271.1"/>
    </source>
</evidence>
<accession>A0AAN6ZRA4</accession>
<dbReference type="GO" id="GO:0005739">
    <property type="term" value="C:mitochondrion"/>
    <property type="evidence" value="ECO:0007669"/>
    <property type="project" value="TreeGrafter"/>
</dbReference>
<dbReference type="InterPro" id="IPR036291">
    <property type="entry name" value="NAD(P)-bd_dom_sf"/>
</dbReference>
<dbReference type="Gene3D" id="3.40.50.720">
    <property type="entry name" value="NAD(P)-binding Rossmann-like Domain"/>
    <property type="match status" value="1"/>
</dbReference>
<keyword evidence="2" id="KW-1133">Transmembrane helix</keyword>
<name>A0AAN6ZRA4_9PEZI</name>
<reference evidence="4" key="1">
    <citation type="journal article" date="2023" name="Mol. Phylogenet. Evol.">
        <title>Genome-scale phylogeny and comparative genomics of the fungal order Sordariales.</title>
        <authorList>
            <person name="Hensen N."/>
            <person name="Bonometti L."/>
            <person name="Westerberg I."/>
            <person name="Brannstrom I.O."/>
            <person name="Guillou S."/>
            <person name="Cros-Aarteil S."/>
            <person name="Calhoun S."/>
            <person name="Haridas S."/>
            <person name="Kuo A."/>
            <person name="Mondo S."/>
            <person name="Pangilinan J."/>
            <person name="Riley R."/>
            <person name="LaButti K."/>
            <person name="Andreopoulos B."/>
            <person name="Lipzen A."/>
            <person name="Chen C."/>
            <person name="Yan M."/>
            <person name="Daum C."/>
            <person name="Ng V."/>
            <person name="Clum A."/>
            <person name="Steindorff A."/>
            <person name="Ohm R.A."/>
            <person name="Martin F."/>
            <person name="Silar P."/>
            <person name="Natvig D.O."/>
            <person name="Lalanne C."/>
            <person name="Gautier V."/>
            <person name="Ament-Velasquez S.L."/>
            <person name="Kruys A."/>
            <person name="Hutchinson M.I."/>
            <person name="Powell A.J."/>
            <person name="Barry K."/>
            <person name="Miller A.N."/>
            <person name="Grigoriev I.V."/>
            <person name="Debuchy R."/>
            <person name="Gladieux P."/>
            <person name="Hiltunen Thoren M."/>
            <person name="Johannesson H."/>
        </authorList>
    </citation>
    <scope>NUCLEOTIDE SEQUENCE</scope>
    <source>
        <strain evidence="4">CBS 141.50</strain>
    </source>
</reference>
<proteinExistence type="inferred from homology"/>